<name>V6KQD6_STRRC</name>
<dbReference type="AlphaFoldDB" id="V6KQD6"/>
<gene>
    <name evidence="1" type="ORF">M878_10390</name>
</gene>
<dbReference type="Proteomes" id="UP000017984">
    <property type="component" value="Chromosome"/>
</dbReference>
<sequence>MVIALNVNDDICVRCAEVHVMGRPERPVDPQAGPVQRLAYELRELRKAAGSPSYRTMAKAAGFSATALSSGRSGRSAHSLARCGLPPLRMNRRRLEGV</sequence>
<dbReference type="STRING" id="1352936.M878_10390"/>
<comment type="caution">
    <text evidence="1">The sequence shown here is derived from an EMBL/GenBank/DDBJ whole genome shotgun (WGS) entry which is preliminary data.</text>
</comment>
<dbReference type="HOGENOM" id="CLU_2332515_0_0_11"/>
<keyword evidence="2" id="KW-1185">Reference proteome</keyword>
<organism evidence="1 2">
    <name type="scientific">Streptomyces roseochromogenus subsp. oscitans DS 12.976</name>
    <dbReference type="NCBI Taxonomy" id="1352936"/>
    <lineage>
        <taxon>Bacteria</taxon>
        <taxon>Bacillati</taxon>
        <taxon>Actinomycetota</taxon>
        <taxon>Actinomycetes</taxon>
        <taxon>Kitasatosporales</taxon>
        <taxon>Streptomycetaceae</taxon>
        <taxon>Streptomyces</taxon>
    </lineage>
</organism>
<evidence type="ECO:0008006" key="3">
    <source>
        <dbReference type="Google" id="ProtNLM"/>
    </source>
</evidence>
<proteinExistence type="predicted"/>
<protein>
    <recommendedName>
        <fullName evidence="3">HTH cro/C1-type domain-containing protein</fullName>
    </recommendedName>
</protein>
<accession>V6KQD6</accession>
<evidence type="ECO:0000313" key="2">
    <source>
        <dbReference type="Proteomes" id="UP000017984"/>
    </source>
</evidence>
<reference evidence="1 2" key="1">
    <citation type="journal article" date="2014" name="Genome Announc.">
        <title>Draft Genome Sequence of Streptomyces roseochromogenes subsp. oscitans DS 12.976, Producer of the Aminocoumarin Antibiotic Clorobiocin.</title>
        <authorList>
            <person name="Ruckert C."/>
            <person name="Kalinowski J."/>
            <person name="Heide L."/>
            <person name="Apel A.K."/>
        </authorList>
    </citation>
    <scope>NUCLEOTIDE SEQUENCE [LARGE SCALE GENOMIC DNA]</scope>
    <source>
        <strain evidence="1 2">DS 12.976</strain>
    </source>
</reference>
<evidence type="ECO:0000313" key="1">
    <source>
        <dbReference type="EMBL" id="EST34395.1"/>
    </source>
</evidence>
<dbReference type="EMBL" id="AWQX01000081">
    <property type="protein sequence ID" value="EST34395.1"/>
    <property type="molecule type" value="Genomic_DNA"/>
</dbReference>